<evidence type="ECO:0000313" key="7">
    <source>
        <dbReference type="Proteomes" id="UP001186944"/>
    </source>
</evidence>
<gene>
    <name evidence="6" type="ORF">FSP39_008035</name>
</gene>
<proteinExistence type="inferred from homology"/>
<comment type="caution">
    <text evidence="6">The sequence shown here is derived from an EMBL/GenBank/DDBJ whole genome shotgun (WGS) entry which is preliminary data.</text>
</comment>
<feature type="repeat" description="WD" evidence="5">
    <location>
        <begin position="77"/>
        <end position="118"/>
    </location>
</feature>
<dbReference type="InterPro" id="IPR001680">
    <property type="entry name" value="WD40_rpt"/>
</dbReference>
<dbReference type="InterPro" id="IPR019775">
    <property type="entry name" value="WD40_repeat_CS"/>
</dbReference>
<dbReference type="PROSITE" id="PS50294">
    <property type="entry name" value="WD_REPEATS_REGION"/>
    <property type="match status" value="2"/>
</dbReference>
<dbReference type="InterPro" id="IPR036322">
    <property type="entry name" value="WD40_repeat_dom_sf"/>
</dbReference>
<evidence type="ECO:0000256" key="1">
    <source>
        <dbReference type="ARBA" id="ARBA00022574"/>
    </source>
</evidence>
<dbReference type="PANTHER" id="PTHR19857">
    <property type="entry name" value="MITOCHONDRIAL DIVISION PROTEIN 1-RELATED"/>
    <property type="match status" value="1"/>
</dbReference>
<dbReference type="EMBL" id="VSWD01000007">
    <property type="protein sequence ID" value="KAK3097247.1"/>
    <property type="molecule type" value="Genomic_DNA"/>
</dbReference>
<dbReference type="InterPro" id="IPR015943">
    <property type="entry name" value="WD40/YVTN_repeat-like_dom_sf"/>
</dbReference>
<evidence type="ECO:0000256" key="5">
    <source>
        <dbReference type="PROSITE-ProRule" id="PRU00221"/>
    </source>
</evidence>
<comment type="similarity">
    <text evidence="4">Belongs to the WD repeat PAAF1/RPN14 family.</text>
</comment>
<organism evidence="6 7">
    <name type="scientific">Pinctada imbricata</name>
    <name type="common">Atlantic pearl-oyster</name>
    <name type="synonym">Pinctada martensii</name>
    <dbReference type="NCBI Taxonomy" id="66713"/>
    <lineage>
        <taxon>Eukaryota</taxon>
        <taxon>Metazoa</taxon>
        <taxon>Spiralia</taxon>
        <taxon>Lophotrochozoa</taxon>
        <taxon>Mollusca</taxon>
        <taxon>Bivalvia</taxon>
        <taxon>Autobranchia</taxon>
        <taxon>Pteriomorphia</taxon>
        <taxon>Pterioida</taxon>
        <taxon>Pterioidea</taxon>
        <taxon>Pteriidae</taxon>
        <taxon>Pinctada</taxon>
    </lineage>
</organism>
<dbReference type="Proteomes" id="UP001186944">
    <property type="component" value="Unassembled WGS sequence"/>
</dbReference>
<name>A0AA88Y3J5_PINIB</name>
<dbReference type="SUPFAM" id="SSF50978">
    <property type="entry name" value="WD40 repeat-like"/>
    <property type="match status" value="1"/>
</dbReference>
<keyword evidence="2" id="KW-0677">Repeat</keyword>
<evidence type="ECO:0000256" key="4">
    <source>
        <dbReference type="ARBA" id="ARBA00038321"/>
    </source>
</evidence>
<keyword evidence="7" id="KW-1185">Reference proteome</keyword>
<evidence type="ECO:0008006" key="8">
    <source>
        <dbReference type="Google" id="ProtNLM"/>
    </source>
</evidence>
<dbReference type="PROSITE" id="PS00678">
    <property type="entry name" value="WD_REPEATS_1"/>
    <property type="match status" value="1"/>
</dbReference>
<dbReference type="PROSITE" id="PS50082">
    <property type="entry name" value="WD_REPEATS_2"/>
    <property type="match status" value="2"/>
</dbReference>
<evidence type="ECO:0000256" key="2">
    <source>
        <dbReference type="ARBA" id="ARBA00022737"/>
    </source>
</evidence>
<dbReference type="InterPro" id="IPR051179">
    <property type="entry name" value="WD_repeat_multifunction"/>
</dbReference>
<keyword evidence="3" id="KW-0647">Proteasome</keyword>
<evidence type="ECO:0000313" key="6">
    <source>
        <dbReference type="EMBL" id="KAK3097247.1"/>
    </source>
</evidence>
<feature type="non-terminal residue" evidence="6">
    <location>
        <position position="1"/>
    </location>
</feature>
<feature type="repeat" description="WD" evidence="5">
    <location>
        <begin position="35"/>
        <end position="76"/>
    </location>
</feature>
<keyword evidence="1 5" id="KW-0853">WD repeat</keyword>
<dbReference type="Pfam" id="PF00400">
    <property type="entry name" value="WD40"/>
    <property type="match status" value="2"/>
</dbReference>
<dbReference type="SMART" id="SM00320">
    <property type="entry name" value="WD40"/>
    <property type="match status" value="6"/>
</dbReference>
<protein>
    <recommendedName>
        <fullName evidence="8">Proteasomal ATPase-associated factor 1</fullName>
    </recommendedName>
</protein>
<dbReference type="GO" id="GO:0000502">
    <property type="term" value="C:proteasome complex"/>
    <property type="evidence" value="ECO:0007669"/>
    <property type="project" value="UniProtKB-KW"/>
</dbReference>
<dbReference type="PANTHER" id="PTHR19857:SF19">
    <property type="entry name" value="26S PROTEASOME REGULATORY SUBUNIT RPN14"/>
    <property type="match status" value="1"/>
</dbReference>
<accession>A0AA88Y3J5</accession>
<dbReference type="AlphaFoldDB" id="A0AA88Y3J5"/>
<evidence type="ECO:0000256" key="3">
    <source>
        <dbReference type="ARBA" id="ARBA00022942"/>
    </source>
</evidence>
<dbReference type="Gene3D" id="2.130.10.10">
    <property type="entry name" value="YVTN repeat-like/Quinoprotein amine dehydrogenase"/>
    <property type="match status" value="2"/>
</dbReference>
<sequence>VVSLDASNGGLAVSADSAGKLKIWLTSTGEVRRELEGHYGDVYTCRLFPSGIVVLSGGADMQLKIWSAETGKCAANIIGHTAAILDTAVVDRGRNVVSCSKDGTAKLWDVGQQQCLSTFTEIGGNVNCCSLGSIEGAISLEEPRGPVNEREVMTSGKLLLVGCENSTLQGYGLQNRQKIFELGCHDAVNCSCFLSENTAVCGTQSGHITVVDLRNYRVPLKEWKESRSAILSLAPHKTGFFTSTGDGSCFYVDGQYNTMMELTGPDCDPVYKVVCNDTHIYTSCRDGTVRKYNLSDTGI</sequence>
<reference evidence="6" key="1">
    <citation type="submission" date="2019-08" db="EMBL/GenBank/DDBJ databases">
        <title>The improved chromosome-level genome for the pearl oyster Pinctada fucata martensii using PacBio sequencing and Hi-C.</title>
        <authorList>
            <person name="Zheng Z."/>
        </authorList>
    </citation>
    <scope>NUCLEOTIDE SEQUENCE</scope>
    <source>
        <strain evidence="6">ZZ-2019</strain>
        <tissue evidence="6">Adductor muscle</tissue>
    </source>
</reference>